<dbReference type="AlphaFoldDB" id="A0A3B1AIE0"/>
<reference evidence="1" key="1">
    <citation type="submission" date="2018-06" db="EMBL/GenBank/DDBJ databases">
        <authorList>
            <person name="Zhirakovskaya E."/>
        </authorList>
    </citation>
    <scope>NUCLEOTIDE SEQUENCE</scope>
</reference>
<protein>
    <submittedName>
        <fullName evidence="1">Uncharacterized protein</fullName>
    </submittedName>
</protein>
<organism evidence="1">
    <name type="scientific">hydrothermal vent metagenome</name>
    <dbReference type="NCBI Taxonomy" id="652676"/>
    <lineage>
        <taxon>unclassified sequences</taxon>
        <taxon>metagenomes</taxon>
        <taxon>ecological metagenomes</taxon>
    </lineage>
</organism>
<gene>
    <name evidence="1" type="ORF">MNBD_GAMMA22-1964</name>
</gene>
<accession>A0A3B1AIE0</accession>
<sequence length="112" mass="12891">MKIINWFYKMFSVPLAVSFILFVSQIFLYYSSLAIAKPVISQGISIVGDQEMPQILYIIPWKKLKLPSVLPPDTDIIRQISYNPCQLILTDKTNKAIQESYFSCLLQVESKK</sequence>
<proteinExistence type="predicted"/>
<evidence type="ECO:0000313" key="1">
    <source>
        <dbReference type="EMBL" id="VAX01461.1"/>
    </source>
</evidence>
<name>A0A3B1AIE0_9ZZZZ</name>
<dbReference type="EMBL" id="UOFS01000049">
    <property type="protein sequence ID" value="VAX01461.1"/>
    <property type="molecule type" value="Genomic_DNA"/>
</dbReference>